<accession>A0A0A1UFS3</accession>
<dbReference type="AlphaFoldDB" id="A0A0A1UFS3"/>
<dbReference type="OrthoDB" id="18853at2759"/>
<dbReference type="GeneID" id="14891911"/>
<feature type="compositionally biased region" description="Basic residues" evidence="2">
    <location>
        <begin position="540"/>
        <end position="557"/>
    </location>
</feature>
<feature type="coiled-coil region" evidence="1">
    <location>
        <begin position="274"/>
        <end position="456"/>
    </location>
</feature>
<keyword evidence="1" id="KW-0175">Coiled coil</keyword>
<feature type="region of interest" description="Disordered" evidence="2">
    <location>
        <begin position="537"/>
        <end position="557"/>
    </location>
</feature>
<evidence type="ECO:0000256" key="2">
    <source>
        <dbReference type="SAM" id="MobiDB-lite"/>
    </source>
</evidence>
<feature type="domain" description="Calponin-homology (CH)" evidence="3">
    <location>
        <begin position="13"/>
        <end position="124"/>
    </location>
</feature>
<dbReference type="SMART" id="SM00033">
    <property type="entry name" value="CH"/>
    <property type="match status" value="2"/>
</dbReference>
<dbReference type="PROSITE" id="PS50021">
    <property type="entry name" value="CH"/>
    <property type="match status" value="2"/>
</dbReference>
<dbReference type="Pfam" id="PF00307">
    <property type="entry name" value="CH"/>
    <property type="match status" value="2"/>
</dbReference>
<dbReference type="Proteomes" id="UP000014680">
    <property type="component" value="Unassembled WGS sequence"/>
</dbReference>
<sequence>MVEESLKNKAWVRIQEKLYMSWINEVLEKRNMEATNLTSDMADCVKLINFLELLSGERVIGYIPKANNRIKRIANGDRLIKFLKDQLKFPNPGCSAENIVDLGTDKADNRHLLGLLYLLFRKYRLDTIKNDEGTEKGKEKNNALLEWVKKVTTGYGLEVTSFKSSFSDGEVFLALAHFISNKSFDFEEFKEKPTEEILDKAFTVAQENGIPRVLEITDVTDHILEARGYEMYVSLFHNEYSKRQQIEALKGNVMKSQEQLSMEARSQEDLVNLNVELTTTRDDLKSAVEGLEKTAEEKKNEFCELQLRSNTLDELIKEKKELYGKVELGKNEKEVGAKSAEELYETNKKKIEENRDIKKDDDEEIDGLTKQIEETKKRIEEVKILLENKRTKEAESMASKYVEAQKKGEEMNKRKCEVEEEIEELEEALSKRNKKVSELENELDMDKDNLERGNALQELYLNVAPVEENLREHIVNLHKWAPYIKSGEGFGTEDEKLKDLNKQKEGTYKEILKALATDLEGENDDLGKVLVEVKKDQLKKQTKKPAIKKPTVKKDKK</sequence>
<dbReference type="SUPFAM" id="SSF47576">
    <property type="entry name" value="Calponin-homology domain, CH-domain"/>
    <property type="match status" value="1"/>
</dbReference>
<dbReference type="EMBL" id="KB206312">
    <property type="protein sequence ID" value="ELP92925.1"/>
    <property type="molecule type" value="Genomic_DNA"/>
</dbReference>
<keyword evidence="5" id="KW-1185">Reference proteome</keyword>
<dbReference type="VEuPathDB" id="AmoebaDB:EIN_313070"/>
<organism evidence="4 5">
    <name type="scientific">Entamoeba invadens IP1</name>
    <dbReference type="NCBI Taxonomy" id="370355"/>
    <lineage>
        <taxon>Eukaryota</taxon>
        <taxon>Amoebozoa</taxon>
        <taxon>Evosea</taxon>
        <taxon>Archamoebae</taxon>
        <taxon>Mastigamoebida</taxon>
        <taxon>Entamoebidae</taxon>
        <taxon>Entamoeba</taxon>
    </lineage>
</organism>
<evidence type="ECO:0000259" key="3">
    <source>
        <dbReference type="PROSITE" id="PS50021"/>
    </source>
</evidence>
<evidence type="ECO:0000313" key="5">
    <source>
        <dbReference type="Proteomes" id="UP000014680"/>
    </source>
</evidence>
<dbReference type="Gene3D" id="1.10.418.10">
    <property type="entry name" value="Calponin-like domain"/>
    <property type="match status" value="2"/>
</dbReference>
<feature type="domain" description="Calponin-homology (CH)" evidence="3">
    <location>
        <begin position="138"/>
        <end position="241"/>
    </location>
</feature>
<dbReference type="InterPro" id="IPR001715">
    <property type="entry name" value="CH_dom"/>
</dbReference>
<reference evidence="4 5" key="1">
    <citation type="submission" date="2012-10" db="EMBL/GenBank/DDBJ databases">
        <authorList>
            <person name="Zafar N."/>
            <person name="Inman J."/>
            <person name="Hall N."/>
            <person name="Lorenzi H."/>
            <person name="Caler E."/>
        </authorList>
    </citation>
    <scope>NUCLEOTIDE SEQUENCE [LARGE SCALE GENOMIC DNA]</scope>
    <source>
        <strain evidence="4 5">IP1</strain>
    </source>
</reference>
<dbReference type="OMA" id="EIRETHW"/>
<proteinExistence type="predicted"/>
<protein>
    <submittedName>
        <fullName evidence="4">Alpha-actinin, non-muscular, putative</fullName>
    </submittedName>
</protein>
<evidence type="ECO:0000256" key="1">
    <source>
        <dbReference type="SAM" id="Coils"/>
    </source>
</evidence>
<dbReference type="PANTHER" id="PTHR11915">
    <property type="entry name" value="SPECTRIN/FILAMIN RELATED CYTOSKELETAL PROTEIN"/>
    <property type="match status" value="1"/>
</dbReference>
<dbReference type="InterPro" id="IPR036872">
    <property type="entry name" value="CH_dom_sf"/>
</dbReference>
<gene>
    <name evidence="4" type="ORF">EIN_313070</name>
</gene>
<dbReference type="KEGG" id="eiv:EIN_313070"/>
<name>A0A0A1UFS3_ENTIV</name>
<dbReference type="RefSeq" id="XP_004259696.1">
    <property type="nucleotide sequence ID" value="XM_004259648.1"/>
</dbReference>
<evidence type="ECO:0000313" key="4">
    <source>
        <dbReference type="EMBL" id="ELP92925.1"/>
    </source>
</evidence>